<dbReference type="PANTHER" id="PTHR13674:SF5">
    <property type="entry name" value="UPF0389 PROTEIN CG9231"/>
    <property type="match status" value="1"/>
</dbReference>
<reference evidence="8" key="2">
    <citation type="submission" date="2018-07" db="EMBL/GenBank/DDBJ databases">
        <authorList>
            <person name="Quirk P.G."/>
            <person name="Krulwich T.A."/>
        </authorList>
    </citation>
    <scope>NUCLEOTIDE SEQUENCE</scope>
</reference>
<name>A0A336LHZ6_CULSO</name>
<gene>
    <name evidence="8" type="primary">CSON014439</name>
</gene>
<dbReference type="EMBL" id="UFQS01000007">
    <property type="protein sequence ID" value="SSW97120.1"/>
    <property type="molecule type" value="Genomic_DNA"/>
</dbReference>
<dbReference type="GO" id="GO:0016020">
    <property type="term" value="C:membrane"/>
    <property type="evidence" value="ECO:0007669"/>
    <property type="project" value="UniProtKB-SubCell"/>
</dbReference>
<dbReference type="EMBL" id="UFQT01000007">
    <property type="protein sequence ID" value="SSX17506.1"/>
    <property type="molecule type" value="Genomic_DNA"/>
</dbReference>
<accession>A0A336LHZ6</accession>
<reference evidence="7" key="1">
    <citation type="submission" date="2018-04" db="EMBL/GenBank/DDBJ databases">
        <authorList>
            <person name="Go L.Y."/>
            <person name="Mitchell J.A."/>
        </authorList>
    </citation>
    <scope>NUCLEOTIDE SEQUENCE</scope>
    <source>
        <tissue evidence="7">Whole organism</tissue>
    </source>
</reference>
<evidence type="ECO:0000313" key="8">
    <source>
        <dbReference type="EMBL" id="SSX17506.1"/>
    </source>
</evidence>
<sequence>MASLMKICSALMQSRSAVLATSASRQARAMCTVLKDGETMKMRHKPSDFERKLLVWAKKYKTVQEVPEYVKVETMERARNRFQIKVSNWLMIISGVFCVYLIYNGKNARDRGESITKSNLQWHKEYNEGTKRVETDYSTHFDKLAEAGLQEEKQAAQVENIILRNSLNYNFN</sequence>
<evidence type="ECO:0000256" key="4">
    <source>
        <dbReference type="ARBA" id="ARBA00022989"/>
    </source>
</evidence>
<evidence type="ECO:0000256" key="1">
    <source>
        <dbReference type="ARBA" id="ARBA00004167"/>
    </source>
</evidence>
<dbReference type="Pfam" id="PF06388">
    <property type="entry name" value="DUF1075"/>
    <property type="match status" value="1"/>
</dbReference>
<organism evidence="8">
    <name type="scientific">Culicoides sonorensis</name>
    <name type="common">Biting midge</name>
    <dbReference type="NCBI Taxonomy" id="179676"/>
    <lineage>
        <taxon>Eukaryota</taxon>
        <taxon>Metazoa</taxon>
        <taxon>Ecdysozoa</taxon>
        <taxon>Arthropoda</taxon>
        <taxon>Hexapoda</taxon>
        <taxon>Insecta</taxon>
        <taxon>Pterygota</taxon>
        <taxon>Neoptera</taxon>
        <taxon>Endopterygota</taxon>
        <taxon>Diptera</taxon>
        <taxon>Nematocera</taxon>
        <taxon>Chironomoidea</taxon>
        <taxon>Ceratopogonidae</taxon>
        <taxon>Ceratopogoninae</taxon>
        <taxon>Culicoides</taxon>
        <taxon>Monoculicoides</taxon>
    </lineage>
</organism>
<keyword evidence="5 6" id="KW-0472">Membrane</keyword>
<evidence type="ECO:0000256" key="2">
    <source>
        <dbReference type="ARBA" id="ARBA00007363"/>
    </source>
</evidence>
<comment type="subcellular location">
    <subcellularLocation>
        <location evidence="1">Membrane</location>
        <topology evidence="1">Single-pass membrane protein</topology>
    </subcellularLocation>
</comment>
<dbReference type="VEuPathDB" id="VectorBase:CSON014439"/>
<dbReference type="AlphaFoldDB" id="A0A336LHZ6"/>
<keyword evidence="4 6" id="KW-1133">Transmembrane helix</keyword>
<dbReference type="PANTHER" id="PTHR13674">
    <property type="entry name" value="GROWTH AND TRANSFORMATION-DEPENDENT PROTEIN"/>
    <property type="match status" value="1"/>
</dbReference>
<evidence type="ECO:0000313" key="7">
    <source>
        <dbReference type="EMBL" id="SSW97120.1"/>
    </source>
</evidence>
<evidence type="ECO:0000256" key="6">
    <source>
        <dbReference type="SAM" id="Phobius"/>
    </source>
</evidence>
<evidence type="ECO:0000256" key="5">
    <source>
        <dbReference type="ARBA" id="ARBA00023136"/>
    </source>
</evidence>
<evidence type="ECO:0000256" key="3">
    <source>
        <dbReference type="ARBA" id="ARBA00022692"/>
    </source>
</evidence>
<comment type="similarity">
    <text evidence="2">Belongs to the UPF0389 family.</text>
</comment>
<dbReference type="InterPro" id="IPR009432">
    <property type="entry name" value="DUF1075"/>
</dbReference>
<protein>
    <submittedName>
        <fullName evidence="8">CSON014439 protein</fullName>
    </submittedName>
</protein>
<feature type="transmembrane region" description="Helical" evidence="6">
    <location>
        <begin position="86"/>
        <end position="103"/>
    </location>
</feature>
<keyword evidence="3 6" id="KW-0812">Transmembrane</keyword>
<proteinExistence type="inferred from homology"/>